<accession>A0ABR4KIH8</accession>
<keyword evidence="4" id="KW-1185">Reference proteome</keyword>
<feature type="compositionally biased region" description="Low complexity" evidence="1">
    <location>
        <begin position="14"/>
        <end position="25"/>
    </location>
</feature>
<dbReference type="PROSITE" id="PS51340">
    <property type="entry name" value="MOSC"/>
    <property type="match status" value="1"/>
</dbReference>
<dbReference type="Gene3D" id="2.40.33.20">
    <property type="entry name" value="PK beta-barrel domain-like"/>
    <property type="match status" value="1"/>
</dbReference>
<dbReference type="EMBL" id="JBFXLU010000026">
    <property type="protein sequence ID" value="KAL2852061.1"/>
    <property type="molecule type" value="Genomic_DNA"/>
</dbReference>
<evidence type="ECO:0000313" key="4">
    <source>
        <dbReference type="Proteomes" id="UP001610446"/>
    </source>
</evidence>
<dbReference type="Proteomes" id="UP001610446">
    <property type="component" value="Unassembled WGS sequence"/>
</dbReference>
<dbReference type="InterPro" id="IPR052716">
    <property type="entry name" value="MOSC_domain"/>
</dbReference>
<organism evidence="3 4">
    <name type="scientific">Aspergillus pseudoustus</name>
    <dbReference type="NCBI Taxonomy" id="1810923"/>
    <lineage>
        <taxon>Eukaryota</taxon>
        <taxon>Fungi</taxon>
        <taxon>Dikarya</taxon>
        <taxon>Ascomycota</taxon>
        <taxon>Pezizomycotina</taxon>
        <taxon>Eurotiomycetes</taxon>
        <taxon>Eurotiomycetidae</taxon>
        <taxon>Eurotiales</taxon>
        <taxon>Aspergillaceae</taxon>
        <taxon>Aspergillus</taxon>
        <taxon>Aspergillus subgen. Nidulantes</taxon>
    </lineage>
</organism>
<comment type="caution">
    <text evidence="3">The sequence shown here is derived from an EMBL/GenBank/DDBJ whole genome shotgun (WGS) entry which is preliminary data.</text>
</comment>
<proteinExistence type="predicted"/>
<protein>
    <submittedName>
        <fullName evidence="3">Pyruvate kinase-like protein</fullName>
    </submittedName>
</protein>
<dbReference type="PANTHER" id="PTHR36930">
    <property type="entry name" value="METAL-SULFUR CLUSTER BIOSYNTHESIS PROTEINS YUAD-RELATED"/>
    <property type="match status" value="1"/>
</dbReference>
<evidence type="ECO:0000256" key="1">
    <source>
        <dbReference type="SAM" id="MobiDB-lite"/>
    </source>
</evidence>
<reference evidence="3 4" key="1">
    <citation type="submission" date="2024-07" db="EMBL/GenBank/DDBJ databases">
        <title>Section-level genome sequencing and comparative genomics of Aspergillus sections Usti and Cavernicolus.</title>
        <authorList>
            <consortium name="Lawrence Berkeley National Laboratory"/>
            <person name="Nybo J.L."/>
            <person name="Vesth T.C."/>
            <person name="Theobald S."/>
            <person name="Frisvad J.C."/>
            <person name="Larsen T.O."/>
            <person name="Kjaerboelling I."/>
            <person name="Rothschild-Mancinelli K."/>
            <person name="Lyhne E.K."/>
            <person name="Kogle M.E."/>
            <person name="Barry K."/>
            <person name="Clum A."/>
            <person name="Na H."/>
            <person name="Ledsgaard L."/>
            <person name="Lin J."/>
            <person name="Lipzen A."/>
            <person name="Kuo A."/>
            <person name="Riley R."/>
            <person name="Mondo S."/>
            <person name="Labutti K."/>
            <person name="Haridas S."/>
            <person name="Pangalinan J."/>
            <person name="Salamov A.A."/>
            <person name="Simmons B.A."/>
            <person name="Magnuson J.K."/>
            <person name="Chen J."/>
            <person name="Drula E."/>
            <person name="Henrissat B."/>
            <person name="Wiebenga A."/>
            <person name="Lubbers R.J."/>
            <person name="Gomes A.C."/>
            <person name="Makela M.R."/>
            <person name="Stajich J."/>
            <person name="Grigoriev I.V."/>
            <person name="Mortensen U.H."/>
            <person name="De Vries R.P."/>
            <person name="Baker S.E."/>
            <person name="Andersen M.R."/>
        </authorList>
    </citation>
    <scope>NUCLEOTIDE SEQUENCE [LARGE SCALE GENOMIC DNA]</scope>
    <source>
        <strain evidence="3 4">CBS 123904</strain>
    </source>
</reference>
<dbReference type="InterPro" id="IPR011037">
    <property type="entry name" value="Pyrv_Knase-like_insert_dom_sf"/>
</dbReference>
<gene>
    <name evidence="3" type="ORF">BJY01DRAFT_208434</name>
</gene>
<dbReference type="PANTHER" id="PTHR36930:SF1">
    <property type="entry name" value="MOSC DOMAIN-CONTAINING PROTEIN"/>
    <property type="match status" value="1"/>
</dbReference>
<feature type="domain" description="MOSC" evidence="2">
    <location>
        <begin position="23"/>
        <end position="173"/>
    </location>
</feature>
<dbReference type="SUPFAM" id="SSF50800">
    <property type="entry name" value="PK beta-barrel domain-like"/>
    <property type="match status" value="1"/>
</dbReference>
<evidence type="ECO:0000313" key="3">
    <source>
        <dbReference type="EMBL" id="KAL2852061.1"/>
    </source>
</evidence>
<dbReference type="Pfam" id="PF03473">
    <property type="entry name" value="MOSC"/>
    <property type="match status" value="1"/>
</dbReference>
<dbReference type="InterPro" id="IPR005302">
    <property type="entry name" value="MoCF_Sase_C"/>
</dbReference>
<sequence length="184" mass="19032">MATTSQPRILSVAKSSSHSISKTPSPSITLVTGLGVQGDCHSGTSVQHQALRERTPNAPNLRQVHLIPMESLQKVSAKLPGGKSLTAGEVGENITTEGIDLVGLPRGTELHFVAPGQATSKAVVVLAGLREPGPGLDRCRPGLRGAFERRLAGVMGTVKQGGTIKPGMRIDVVRPAGADPLSAV</sequence>
<evidence type="ECO:0000259" key="2">
    <source>
        <dbReference type="PROSITE" id="PS51340"/>
    </source>
</evidence>
<feature type="region of interest" description="Disordered" evidence="1">
    <location>
        <begin position="1"/>
        <end position="25"/>
    </location>
</feature>
<name>A0ABR4KIH8_9EURO</name>